<keyword evidence="1" id="KW-1133">Transmembrane helix</keyword>
<organism evidence="2 3">
    <name type="scientific">Dovyalis caffra</name>
    <dbReference type="NCBI Taxonomy" id="77055"/>
    <lineage>
        <taxon>Eukaryota</taxon>
        <taxon>Viridiplantae</taxon>
        <taxon>Streptophyta</taxon>
        <taxon>Embryophyta</taxon>
        <taxon>Tracheophyta</taxon>
        <taxon>Spermatophyta</taxon>
        <taxon>Magnoliopsida</taxon>
        <taxon>eudicotyledons</taxon>
        <taxon>Gunneridae</taxon>
        <taxon>Pentapetalae</taxon>
        <taxon>rosids</taxon>
        <taxon>fabids</taxon>
        <taxon>Malpighiales</taxon>
        <taxon>Salicaceae</taxon>
        <taxon>Flacourtieae</taxon>
        <taxon>Dovyalis</taxon>
    </lineage>
</organism>
<reference evidence="2 3" key="1">
    <citation type="submission" date="2024-01" db="EMBL/GenBank/DDBJ databases">
        <authorList>
            <person name="Waweru B."/>
        </authorList>
    </citation>
    <scope>NUCLEOTIDE SEQUENCE [LARGE SCALE GENOMIC DNA]</scope>
</reference>
<evidence type="ECO:0000256" key="1">
    <source>
        <dbReference type="SAM" id="Phobius"/>
    </source>
</evidence>
<name>A0AAV1QSJ6_9ROSI</name>
<accession>A0AAV1QSJ6</accession>
<protein>
    <submittedName>
        <fullName evidence="2">Uncharacterized protein</fullName>
    </submittedName>
</protein>
<sequence>PSPLVRGLALISSSSSRVLLRSGSSSLVLKVLVFLGCLVALPGFRAILVSVVLFGG</sequence>
<dbReference type="Proteomes" id="UP001314170">
    <property type="component" value="Unassembled WGS sequence"/>
</dbReference>
<dbReference type="AlphaFoldDB" id="A0AAV1QSJ6"/>
<keyword evidence="1" id="KW-0812">Transmembrane</keyword>
<feature type="transmembrane region" description="Helical" evidence="1">
    <location>
        <begin position="27"/>
        <end position="54"/>
    </location>
</feature>
<gene>
    <name evidence="2" type="ORF">DCAF_LOCUS2397</name>
</gene>
<dbReference type="EMBL" id="CAWUPB010000607">
    <property type="protein sequence ID" value="CAK7324732.1"/>
    <property type="molecule type" value="Genomic_DNA"/>
</dbReference>
<evidence type="ECO:0000313" key="2">
    <source>
        <dbReference type="EMBL" id="CAK7324732.1"/>
    </source>
</evidence>
<feature type="non-terminal residue" evidence="2">
    <location>
        <position position="1"/>
    </location>
</feature>
<keyword evidence="3" id="KW-1185">Reference proteome</keyword>
<proteinExistence type="predicted"/>
<evidence type="ECO:0000313" key="3">
    <source>
        <dbReference type="Proteomes" id="UP001314170"/>
    </source>
</evidence>
<comment type="caution">
    <text evidence="2">The sequence shown here is derived from an EMBL/GenBank/DDBJ whole genome shotgun (WGS) entry which is preliminary data.</text>
</comment>
<keyword evidence="1" id="KW-0472">Membrane</keyword>